<dbReference type="GO" id="GO:0035861">
    <property type="term" value="C:site of double-strand break"/>
    <property type="evidence" value="ECO:0007669"/>
    <property type="project" value="TreeGrafter"/>
</dbReference>
<dbReference type="Proteomes" id="UP000824998">
    <property type="component" value="Unassembled WGS sequence"/>
</dbReference>
<dbReference type="OrthoDB" id="6513042at2759"/>
<keyword evidence="4" id="KW-1185">Reference proteome</keyword>
<sequence length="1013" mass="110845">MTAPVSVPHTQNTAPVIEFRCLYSTDLKRKQKRWQDGRLKFHTFNKKIMVYDEKSNLIGDAHWREDGDLDEGDELSLERGGTLIQVEDKIGVQAQDLTELVDKRVKEKEARAAARSGAVGFPASIAGRTQSFGAPGNTLKLKSLNALLTPSGHHGKALLSTESPFEERRRLNHGNQENPEKERSSKRRRPNEPTQDKSGYARNLTGTMLTLASSKPSSTPTIRYERLKTNLSVPRNPPIEIDLTAGDESADEPTRTREKIVREAPGGDMRKSKVQKTRSKRAPPASNGYASNLTGVALSLCGPPRASTISRAREPTGKKAHNSWSEDDSSSESDLGNQGPAHKKSATHHTRTENVNAPRRNCRSPSKEKSLKLSSSREEDVTTTRSSAHEGVAKTIPPKPPVMQAGTYGMERQRPKDKVSVHNSRQRSITSREKTTKNNPPSREVTREPSHSFSSDTLISQTNRSALQTSSRRTAESLKPRSSLKLKPKRLQQMMMLTRRPGPRPSVSNSYGTASKVQKRTTDARKEAAGSKPIVDVDSFVQRQESLMLAQLSRKQPQEQLSFGISLSSMANNVDVPLIRHHATGQHEKPVESLVEPLHEKRIQAAPSSDITSSLLDSGIGHNQIHNLLSHSMGQVTFPTEIIFSGPSISTSRKSSETLSLQEATSKKTSNPSQKSPTVQKESIRAGHAVLETLNTRRTTSLNQSKDALLAVGTTNMETLEISGSRKSGAPTLSTSPAAAELRKTTQEGLSDTLLPNIVEEAKVTSTPIFDRQEGNSMKSLASERSALPLPIAPQKPVNNALKNLTPKAQRSVENVTEALKNTDEHFRAIVRASPHNSPQSNEDILRAGSARKAQEPKVDRPTGPEQGEPENQPPRPMPPAADLHELDRANTPIMAALDSTSMGPPNGMGFRLTNSFGSKWAAPDPPEFALSIPTVNQPKFRLSKPTPRPVTLASGPGNNSNEKMLPPRSGCLGHDRDNDMFEGMPVTVTGPWSREAFDLFGNWRPPDKPAAA</sequence>
<dbReference type="PANTHER" id="PTHR28535:SF1">
    <property type="entry name" value="PROTEIN ZGRF1"/>
    <property type="match status" value="1"/>
</dbReference>
<feature type="compositionally biased region" description="Polar residues" evidence="1">
    <location>
        <begin position="647"/>
        <end position="681"/>
    </location>
</feature>
<dbReference type="Pfam" id="PF10382">
    <property type="entry name" value="ZGRF1-like_N"/>
    <property type="match status" value="1"/>
</dbReference>
<evidence type="ECO:0000313" key="4">
    <source>
        <dbReference type="Proteomes" id="UP000824998"/>
    </source>
</evidence>
<feature type="region of interest" description="Disordered" evidence="1">
    <location>
        <begin position="647"/>
        <end position="685"/>
    </location>
</feature>
<evidence type="ECO:0000313" key="3">
    <source>
        <dbReference type="EMBL" id="KAG9237953.1"/>
    </source>
</evidence>
<evidence type="ECO:0000256" key="1">
    <source>
        <dbReference type="SAM" id="MobiDB-lite"/>
    </source>
</evidence>
<feature type="region of interest" description="Disordered" evidence="1">
    <location>
        <begin position="306"/>
        <end position="530"/>
    </location>
</feature>
<feature type="compositionally biased region" description="Basic and acidic residues" evidence="1">
    <location>
        <begin position="365"/>
        <end position="392"/>
    </location>
</feature>
<feature type="compositionally biased region" description="Basic and acidic residues" evidence="1">
    <location>
        <begin position="853"/>
        <end position="863"/>
    </location>
</feature>
<dbReference type="GO" id="GO:0005634">
    <property type="term" value="C:nucleus"/>
    <property type="evidence" value="ECO:0007669"/>
    <property type="project" value="TreeGrafter"/>
</dbReference>
<feature type="compositionally biased region" description="Basic residues" evidence="1">
    <location>
        <begin position="272"/>
        <end position="281"/>
    </location>
</feature>
<feature type="region of interest" description="Disordered" evidence="1">
    <location>
        <begin position="233"/>
        <end position="291"/>
    </location>
</feature>
<organism evidence="3 4">
    <name type="scientific">Amylocarpus encephaloides</name>
    <dbReference type="NCBI Taxonomy" id="45428"/>
    <lineage>
        <taxon>Eukaryota</taxon>
        <taxon>Fungi</taxon>
        <taxon>Dikarya</taxon>
        <taxon>Ascomycota</taxon>
        <taxon>Pezizomycotina</taxon>
        <taxon>Leotiomycetes</taxon>
        <taxon>Helotiales</taxon>
        <taxon>Helotiales incertae sedis</taxon>
        <taxon>Amylocarpus</taxon>
    </lineage>
</organism>
<dbReference type="GO" id="GO:0006302">
    <property type="term" value="P:double-strand break repair"/>
    <property type="evidence" value="ECO:0007669"/>
    <property type="project" value="TreeGrafter"/>
</dbReference>
<feature type="compositionally biased region" description="Basic and acidic residues" evidence="1">
    <location>
        <begin position="520"/>
        <end position="529"/>
    </location>
</feature>
<accession>A0A9P7YQ93</accession>
<feature type="compositionally biased region" description="Basic and acidic residues" evidence="1">
    <location>
        <begin position="411"/>
        <end position="420"/>
    </location>
</feature>
<feature type="compositionally biased region" description="Basic and acidic residues" evidence="1">
    <location>
        <begin position="252"/>
        <end position="262"/>
    </location>
</feature>
<dbReference type="InterPro" id="IPR018838">
    <property type="entry name" value="ZGRF1-like_N"/>
</dbReference>
<protein>
    <recommendedName>
        <fullName evidence="2">5'-3' DNA helicase ZGRF1-like N-terminal domain-containing protein</fullName>
    </recommendedName>
</protein>
<dbReference type="InterPro" id="IPR052800">
    <property type="entry name" value="DNA_Repair_Helicase_ZGRF1"/>
</dbReference>
<gene>
    <name evidence="3" type="ORF">BJ875DRAFT_109309</name>
</gene>
<dbReference type="PANTHER" id="PTHR28535">
    <property type="entry name" value="ZINC FINGER GRF-TYPE CONTAINING 1"/>
    <property type="match status" value="1"/>
</dbReference>
<feature type="compositionally biased region" description="Polar residues" evidence="1">
    <location>
        <begin position="451"/>
        <end position="472"/>
    </location>
</feature>
<proteinExistence type="predicted"/>
<dbReference type="AlphaFoldDB" id="A0A9P7YQ93"/>
<name>A0A9P7YQ93_9HELO</name>
<feature type="region of interest" description="Disordered" evidence="1">
    <location>
        <begin position="849"/>
        <end position="884"/>
    </location>
</feature>
<reference evidence="3" key="1">
    <citation type="journal article" date="2021" name="IMA Fungus">
        <title>Genomic characterization of three marine fungi, including Emericellopsis atlantica sp. nov. with signatures of a generalist lifestyle and marine biomass degradation.</title>
        <authorList>
            <person name="Hagestad O.C."/>
            <person name="Hou L."/>
            <person name="Andersen J.H."/>
            <person name="Hansen E.H."/>
            <person name="Altermark B."/>
            <person name="Li C."/>
            <person name="Kuhnert E."/>
            <person name="Cox R.J."/>
            <person name="Crous P.W."/>
            <person name="Spatafora J.W."/>
            <person name="Lail K."/>
            <person name="Amirebrahimi M."/>
            <person name="Lipzen A."/>
            <person name="Pangilinan J."/>
            <person name="Andreopoulos W."/>
            <person name="Hayes R.D."/>
            <person name="Ng V."/>
            <person name="Grigoriev I.V."/>
            <person name="Jackson S.A."/>
            <person name="Sutton T.D.S."/>
            <person name="Dobson A.D.W."/>
            <person name="Rama T."/>
        </authorList>
    </citation>
    <scope>NUCLEOTIDE SEQUENCE</scope>
    <source>
        <strain evidence="3">TRa018bII</strain>
    </source>
</reference>
<comment type="caution">
    <text evidence="3">The sequence shown here is derived from an EMBL/GenBank/DDBJ whole genome shotgun (WGS) entry which is preliminary data.</text>
</comment>
<feature type="region of interest" description="Disordered" evidence="1">
    <location>
        <begin position="154"/>
        <end position="203"/>
    </location>
</feature>
<feature type="compositionally biased region" description="Polar residues" evidence="1">
    <location>
        <begin position="506"/>
        <end position="516"/>
    </location>
</feature>
<feature type="domain" description="5'-3' DNA helicase ZGRF1-like N-terminal" evidence="2">
    <location>
        <begin position="16"/>
        <end position="97"/>
    </location>
</feature>
<evidence type="ECO:0000259" key="2">
    <source>
        <dbReference type="Pfam" id="PF10382"/>
    </source>
</evidence>
<feature type="region of interest" description="Disordered" evidence="1">
    <location>
        <begin position="940"/>
        <end position="988"/>
    </location>
</feature>
<dbReference type="EMBL" id="MU251378">
    <property type="protein sequence ID" value="KAG9237953.1"/>
    <property type="molecule type" value="Genomic_DNA"/>
</dbReference>